<organism evidence="2 3">
    <name type="scientific">Brucella anthropi (strain ATCC 49188 / DSM 6882 / CCUG 24695 / JCM 21032 / LMG 3331 / NBRC 15819 / NCTC 12168 / Alc 37)</name>
    <name type="common">Ochrobactrum anthropi</name>
    <dbReference type="NCBI Taxonomy" id="439375"/>
    <lineage>
        <taxon>Bacteria</taxon>
        <taxon>Pseudomonadati</taxon>
        <taxon>Pseudomonadota</taxon>
        <taxon>Alphaproteobacteria</taxon>
        <taxon>Hyphomicrobiales</taxon>
        <taxon>Brucellaceae</taxon>
        <taxon>Brucella/Ochrobactrum group</taxon>
        <taxon>Brucella</taxon>
    </lineage>
</organism>
<proteinExistence type="predicted"/>
<accession>A6X425</accession>
<dbReference type="KEGG" id="oan:Oant_3271"/>
<evidence type="ECO:0000313" key="3">
    <source>
        <dbReference type="Proteomes" id="UP000002301"/>
    </source>
</evidence>
<evidence type="ECO:0000259" key="1">
    <source>
        <dbReference type="SMART" id="SM00860"/>
    </source>
</evidence>
<dbReference type="AlphaFoldDB" id="A6X425"/>
<evidence type="ECO:0000313" key="2">
    <source>
        <dbReference type="EMBL" id="ABS15979.1"/>
    </source>
</evidence>
<keyword evidence="3" id="KW-1185">Reference proteome</keyword>
<dbReference type="EMBL" id="CP000759">
    <property type="protein sequence ID" value="ABS15979.1"/>
    <property type="molecule type" value="Genomic_DNA"/>
</dbReference>
<dbReference type="Pfam" id="PF14568">
    <property type="entry name" value="SUKH_6"/>
    <property type="match status" value="1"/>
</dbReference>
<dbReference type="HOGENOM" id="CLU_1756967_0_0_5"/>
<dbReference type="Proteomes" id="UP000002301">
    <property type="component" value="Chromosome 2"/>
</dbReference>
<reference evidence="2 3" key="1">
    <citation type="journal article" date="2011" name="J. Bacteriol.">
        <title>Genome of Ochrobactrum anthropi ATCC 49188 T, a versatile opportunistic pathogen and symbiont of several eukaryotic hosts.</title>
        <authorList>
            <person name="Chain P.S."/>
            <person name="Lang D.M."/>
            <person name="Comerci D.J."/>
            <person name="Malfatti S.A."/>
            <person name="Vergez L.M."/>
            <person name="Shin M."/>
            <person name="Ugalde R.A."/>
            <person name="Garcia E."/>
            <person name="Tolmasky M.E."/>
        </authorList>
    </citation>
    <scope>NUCLEOTIDE SEQUENCE [LARGE SCALE GENOMIC DNA]</scope>
    <source>
        <strain evidence="3">ATCC 49188 / DSM 6882 / CCUG 24695 / JCM 21032 / LMG 3331 / NBRC 15819 / NCTC 12168 / Alc 37</strain>
    </source>
</reference>
<dbReference type="SUPFAM" id="SSF160631">
    <property type="entry name" value="SMI1/KNR4-like"/>
    <property type="match status" value="1"/>
</dbReference>
<name>A6X425_BRUA4</name>
<dbReference type="InterPro" id="IPR018958">
    <property type="entry name" value="Knr4/Smi1-like_dom"/>
</dbReference>
<dbReference type="SMART" id="SM00860">
    <property type="entry name" value="SMI1_KNR4"/>
    <property type="match status" value="1"/>
</dbReference>
<sequence length="148" mass="16305">MTTEREEFDRLCQAGEVSGPVGDLAIAQAEADLGVQFPLEYRELLQKYGAVLAGGLEVYGLPKMERNDPPLWQDVVAVTKQLREWKQIGADRQSFIPICDDGSGVYFYLDTLASPATKIYAVGPGKEQAFETSLFRFLLDLSGGKVIV</sequence>
<feature type="domain" description="Knr4/Smi1-like" evidence="1">
    <location>
        <begin position="20"/>
        <end position="140"/>
    </location>
</feature>
<dbReference type="RefSeq" id="WP_012092714.1">
    <property type="nucleotide sequence ID" value="NC_009668.1"/>
</dbReference>
<protein>
    <recommendedName>
        <fullName evidence="1">Knr4/Smi1-like domain-containing protein</fullName>
    </recommendedName>
</protein>
<dbReference type="InterPro" id="IPR037883">
    <property type="entry name" value="Knr4/Smi1-like_sf"/>
</dbReference>
<dbReference type="STRING" id="439375.Oant_3271"/>
<gene>
    <name evidence="2" type="ordered locus">Oant_3271</name>
</gene>
<dbReference type="Gene3D" id="3.40.1580.10">
    <property type="entry name" value="SMI1/KNR4-like"/>
    <property type="match status" value="1"/>
</dbReference>